<keyword evidence="6" id="KW-1185">Reference proteome</keyword>
<evidence type="ECO:0000256" key="1">
    <source>
        <dbReference type="ARBA" id="ARBA00004123"/>
    </source>
</evidence>
<evidence type="ECO:0000256" key="2">
    <source>
        <dbReference type="ARBA" id="ARBA00023242"/>
    </source>
</evidence>
<dbReference type="GO" id="GO:0032183">
    <property type="term" value="F:SUMO binding"/>
    <property type="evidence" value="ECO:0007669"/>
    <property type="project" value="TreeGrafter"/>
</dbReference>
<dbReference type="InterPro" id="IPR000953">
    <property type="entry name" value="Chromo/chromo_shadow_dom"/>
</dbReference>
<dbReference type="SUPFAM" id="SSF54160">
    <property type="entry name" value="Chromo domain-like"/>
    <property type="match status" value="1"/>
</dbReference>
<feature type="compositionally biased region" description="Low complexity" evidence="3">
    <location>
        <begin position="213"/>
        <end position="257"/>
    </location>
</feature>
<dbReference type="PANTHER" id="PTHR46727:SF1">
    <property type="entry name" value="E3 SUMO-PROTEIN LIGASE CBX4"/>
    <property type="match status" value="1"/>
</dbReference>
<feature type="compositionally biased region" description="Gly residues" evidence="3">
    <location>
        <begin position="186"/>
        <end position="198"/>
    </location>
</feature>
<dbReference type="GO" id="GO:0016925">
    <property type="term" value="P:protein sumoylation"/>
    <property type="evidence" value="ECO:0007669"/>
    <property type="project" value="TreeGrafter"/>
</dbReference>
<feature type="region of interest" description="Disordered" evidence="3">
    <location>
        <begin position="88"/>
        <end position="125"/>
    </location>
</feature>
<feature type="compositionally biased region" description="Basic and acidic residues" evidence="3">
    <location>
        <begin position="414"/>
        <end position="434"/>
    </location>
</feature>
<comment type="subcellular location">
    <subcellularLocation>
        <location evidence="1">Nucleus</location>
    </subcellularLocation>
</comment>
<feature type="compositionally biased region" description="Basic and acidic residues" evidence="3">
    <location>
        <begin position="347"/>
        <end position="358"/>
    </location>
</feature>
<feature type="compositionally biased region" description="Polar residues" evidence="3">
    <location>
        <begin position="274"/>
        <end position="306"/>
    </location>
</feature>
<dbReference type="AlphaFoldDB" id="A0AA36F7M0"/>
<dbReference type="GO" id="GO:0000122">
    <property type="term" value="P:negative regulation of transcription by RNA polymerase II"/>
    <property type="evidence" value="ECO:0007669"/>
    <property type="project" value="TreeGrafter"/>
</dbReference>
<keyword evidence="2" id="KW-0539">Nucleus</keyword>
<dbReference type="EMBL" id="OX597822">
    <property type="protein sequence ID" value="CAI9727432.1"/>
    <property type="molecule type" value="Genomic_DNA"/>
</dbReference>
<dbReference type="Proteomes" id="UP001162480">
    <property type="component" value="Chromosome 9"/>
</dbReference>
<feature type="compositionally biased region" description="Basic residues" evidence="3">
    <location>
        <begin position="469"/>
        <end position="484"/>
    </location>
</feature>
<dbReference type="PROSITE" id="PS00598">
    <property type="entry name" value="CHROMO_1"/>
    <property type="match status" value="1"/>
</dbReference>
<gene>
    <name evidence="5" type="ORF">OCTVUL_1B002940</name>
</gene>
<feature type="compositionally biased region" description="Acidic residues" evidence="3">
    <location>
        <begin position="337"/>
        <end position="346"/>
    </location>
</feature>
<organism evidence="5 6">
    <name type="scientific">Octopus vulgaris</name>
    <name type="common">Common octopus</name>
    <dbReference type="NCBI Taxonomy" id="6645"/>
    <lineage>
        <taxon>Eukaryota</taxon>
        <taxon>Metazoa</taxon>
        <taxon>Spiralia</taxon>
        <taxon>Lophotrochozoa</taxon>
        <taxon>Mollusca</taxon>
        <taxon>Cephalopoda</taxon>
        <taxon>Coleoidea</taxon>
        <taxon>Octopodiformes</taxon>
        <taxon>Octopoda</taxon>
        <taxon>Incirrata</taxon>
        <taxon>Octopodidae</taxon>
        <taxon>Octopus</taxon>
    </lineage>
</organism>
<evidence type="ECO:0000256" key="3">
    <source>
        <dbReference type="SAM" id="MobiDB-lite"/>
    </source>
</evidence>
<feature type="compositionally biased region" description="Polar residues" evidence="3">
    <location>
        <begin position="145"/>
        <end position="160"/>
    </location>
</feature>
<dbReference type="CDD" id="cd18627">
    <property type="entry name" value="CD_polycomb_like"/>
    <property type="match status" value="1"/>
</dbReference>
<feature type="domain" description="Chromo" evidence="4">
    <location>
        <begin position="11"/>
        <end position="69"/>
    </location>
</feature>
<dbReference type="PANTHER" id="PTHR46727">
    <property type="entry name" value="E3 SUMO-PROTEIN LIGASE CBX4"/>
    <property type="match status" value="1"/>
</dbReference>
<dbReference type="SMART" id="SM00298">
    <property type="entry name" value="CHROMO"/>
    <property type="match status" value="1"/>
</dbReference>
<feature type="region of interest" description="Disordered" evidence="3">
    <location>
        <begin position="145"/>
        <end position="491"/>
    </location>
</feature>
<dbReference type="InterPro" id="IPR043531">
    <property type="entry name" value="CBX4"/>
</dbReference>
<feature type="compositionally biased region" description="Basic residues" evidence="3">
    <location>
        <begin position="258"/>
        <end position="273"/>
    </location>
</feature>
<protein>
    <recommendedName>
        <fullName evidence="4">Chromo domain-containing protein</fullName>
    </recommendedName>
</protein>
<feature type="compositionally biased region" description="Acidic residues" evidence="3">
    <location>
        <begin position="359"/>
        <end position="412"/>
    </location>
</feature>
<dbReference type="InterPro" id="IPR023780">
    <property type="entry name" value="Chromo_domain"/>
</dbReference>
<dbReference type="InterPro" id="IPR016197">
    <property type="entry name" value="Chromo-like_dom_sf"/>
</dbReference>
<feature type="compositionally biased region" description="Acidic residues" evidence="3">
    <location>
        <begin position="91"/>
        <end position="111"/>
    </location>
</feature>
<evidence type="ECO:0000313" key="5">
    <source>
        <dbReference type="EMBL" id="CAI9727432.1"/>
    </source>
</evidence>
<dbReference type="GO" id="GO:0035102">
    <property type="term" value="C:PRC1 complex"/>
    <property type="evidence" value="ECO:0007669"/>
    <property type="project" value="TreeGrafter"/>
</dbReference>
<name>A0AA36F7M0_OCTVU</name>
<dbReference type="GO" id="GO:0061665">
    <property type="term" value="F:SUMO ligase activity"/>
    <property type="evidence" value="ECO:0007669"/>
    <property type="project" value="TreeGrafter"/>
</dbReference>
<reference evidence="5" key="1">
    <citation type="submission" date="2023-08" db="EMBL/GenBank/DDBJ databases">
        <authorList>
            <person name="Alioto T."/>
            <person name="Alioto T."/>
            <person name="Gomez Garrido J."/>
        </authorList>
    </citation>
    <scope>NUCLEOTIDE SEQUENCE</scope>
</reference>
<accession>A0AA36F7M0</accession>
<feature type="compositionally biased region" description="Polar residues" evidence="3">
    <location>
        <begin position="440"/>
        <end position="456"/>
    </location>
</feature>
<dbReference type="InterPro" id="IPR023779">
    <property type="entry name" value="Chromodomain_CS"/>
</dbReference>
<evidence type="ECO:0000259" key="4">
    <source>
        <dbReference type="PROSITE" id="PS50013"/>
    </source>
</evidence>
<evidence type="ECO:0000313" key="6">
    <source>
        <dbReference type="Proteomes" id="UP001162480"/>
    </source>
</evidence>
<dbReference type="PROSITE" id="PS50013">
    <property type="entry name" value="CHROMO_2"/>
    <property type="match status" value="1"/>
</dbReference>
<proteinExistence type="predicted"/>
<dbReference type="Pfam" id="PF00385">
    <property type="entry name" value="Chromo"/>
    <property type="match status" value="1"/>
</dbReference>
<sequence length="514" mass="57737">MEIQIMGDRVFQADYIQRKRIRRGKVEYLIKWKGWSIRHSTWEPEENILDPLLIKSFEKRQARGARKVQNPQKRKKEYDKDYDELRKECLSDNETEVEDEEEEEDENEEGEREVSGSPILYDGRNDKLVDEKPFVKLGKTSGDLWTSTVGCRTNTDNALSRSKAHSKQDEGGGLADSGVGEDGGDDSGGGSGGYGTGGFDDAEEFSGANIHDTTTTNTTNTTTTTTTTTNSVTTTITNSNKTNITKSIANDSNNSSNAHHHNHHHHHHHHQHTTKNSVHQNNKTTNSSNNHILSFNNKTNHSTNDNGYHKLSGVGEEKKEKGRRQSLGLGYSPAVAEDLEEDEETEKEGGGEGGGKEKEEEDGNDSAQTEIDEGEAEDEGEEDEAEGEEEDEDDDDVDGVDDDNDGDDDADVGEVYKGEKKSSKVERPATDKTHCYSAKRPTSSDYKAHLTSQRLRPSNGHGDSGNSRSCRRNRKRSIREHRQQRSNGRYRSLQRTYIKDFRFYYSARRITKLD</sequence>
<dbReference type="Gene3D" id="2.40.50.40">
    <property type="match status" value="1"/>
</dbReference>